<comment type="caution">
    <text evidence="2">The sequence shown here is derived from an EMBL/GenBank/DDBJ whole genome shotgun (WGS) entry which is preliminary data.</text>
</comment>
<evidence type="ECO:0000259" key="1">
    <source>
        <dbReference type="Pfam" id="PF00583"/>
    </source>
</evidence>
<dbReference type="PATRIC" id="fig|40335.7.peg.2756"/>
<gene>
    <name evidence="2" type="ORF">Ltuc_2578</name>
</gene>
<organism evidence="2 3">
    <name type="scientific">Legionella tucsonensis</name>
    <dbReference type="NCBI Taxonomy" id="40335"/>
    <lineage>
        <taxon>Bacteria</taxon>
        <taxon>Pseudomonadati</taxon>
        <taxon>Pseudomonadota</taxon>
        <taxon>Gammaproteobacteria</taxon>
        <taxon>Legionellales</taxon>
        <taxon>Legionellaceae</taxon>
        <taxon>Legionella</taxon>
    </lineage>
</organism>
<dbReference type="GO" id="GO:0016747">
    <property type="term" value="F:acyltransferase activity, transferring groups other than amino-acyl groups"/>
    <property type="evidence" value="ECO:0007669"/>
    <property type="project" value="InterPro"/>
</dbReference>
<feature type="domain" description="N-acetyltransferase" evidence="1">
    <location>
        <begin position="38"/>
        <end position="94"/>
    </location>
</feature>
<keyword evidence="3" id="KW-1185">Reference proteome</keyword>
<name>A0A0W0ZQY8_9GAMM</name>
<dbReference type="OrthoDB" id="5640719at2"/>
<dbReference type="STRING" id="40335.Ltuc_2578"/>
<evidence type="ECO:0000313" key="3">
    <source>
        <dbReference type="Proteomes" id="UP000054693"/>
    </source>
</evidence>
<dbReference type="RefSeq" id="WP_058521791.1">
    <property type="nucleotide sequence ID" value="NZ_CAAAIP010000002.1"/>
</dbReference>
<dbReference type="SUPFAM" id="SSF55729">
    <property type="entry name" value="Acyl-CoA N-acyltransferases (Nat)"/>
    <property type="match status" value="1"/>
</dbReference>
<dbReference type="Gene3D" id="3.40.630.30">
    <property type="match status" value="1"/>
</dbReference>
<proteinExistence type="predicted"/>
<dbReference type="Proteomes" id="UP000054693">
    <property type="component" value="Unassembled WGS sequence"/>
</dbReference>
<dbReference type="InterPro" id="IPR000182">
    <property type="entry name" value="GNAT_dom"/>
</dbReference>
<dbReference type="InterPro" id="IPR016181">
    <property type="entry name" value="Acyl_CoA_acyltransferase"/>
</dbReference>
<dbReference type="AlphaFoldDB" id="A0A0W0ZQY8"/>
<dbReference type="EMBL" id="LNZA01000008">
    <property type="protein sequence ID" value="KTD71219.1"/>
    <property type="molecule type" value="Genomic_DNA"/>
</dbReference>
<evidence type="ECO:0000313" key="2">
    <source>
        <dbReference type="EMBL" id="KTD71219.1"/>
    </source>
</evidence>
<dbReference type="Pfam" id="PF00583">
    <property type="entry name" value="Acetyltransf_1"/>
    <property type="match status" value="1"/>
</dbReference>
<accession>A0A0W0ZQY8</accession>
<protein>
    <submittedName>
        <fullName evidence="2">Acetyltransferase</fullName>
    </submittedName>
</protein>
<sequence>MTKYKFELTEKNEDILISAKERTTGIRYGYVQISSSITLENKKLIEIAQIFVNQNIRGSGLGSELASRAIEYVLKKNKGIHMMIQPGSVGFWRKYFNNRFDGRRMTLFGGEVLNSKLSDGVVFEISMISLIKNYKFPMDKDLRAPGIERICQQVSQNILTKQF</sequence>
<reference evidence="2 3" key="1">
    <citation type="submission" date="2015-11" db="EMBL/GenBank/DDBJ databases">
        <title>Genomic analysis of 38 Legionella species identifies large and diverse effector repertoires.</title>
        <authorList>
            <person name="Burstein D."/>
            <person name="Amaro F."/>
            <person name="Zusman T."/>
            <person name="Lifshitz Z."/>
            <person name="Cohen O."/>
            <person name="Gilbert J.A."/>
            <person name="Pupko T."/>
            <person name="Shuman H.A."/>
            <person name="Segal G."/>
        </authorList>
    </citation>
    <scope>NUCLEOTIDE SEQUENCE [LARGE SCALE GENOMIC DNA]</scope>
    <source>
        <strain evidence="2 3">ATCC 49180</strain>
    </source>
</reference>
<keyword evidence="2" id="KW-0808">Transferase</keyword>